<dbReference type="RefSeq" id="WP_054874389.1">
    <property type="nucleotide sequence ID" value="NZ_LKET01000027.1"/>
</dbReference>
<comment type="caution">
    <text evidence="1">The sequence shown here is derived from an EMBL/GenBank/DDBJ whole genome shotgun (WGS) entry which is preliminary data.</text>
</comment>
<protein>
    <submittedName>
        <fullName evidence="1">Uncharacterized protein</fullName>
    </submittedName>
</protein>
<evidence type="ECO:0000313" key="2">
    <source>
        <dbReference type="Proteomes" id="UP000050326"/>
    </source>
</evidence>
<dbReference type="Proteomes" id="UP000050326">
    <property type="component" value="Unassembled WGS sequence"/>
</dbReference>
<dbReference type="SUPFAM" id="SSF103642">
    <property type="entry name" value="Sec-C motif"/>
    <property type="match status" value="1"/>
</dbReference>
<dbReference type="AlphaFoldDB" id="A0A0N8NTL6"/>
<reference evidence="1 2" key="1">
    <citation type="submission" date="2015-09" db="EMBL/GenBank/DDBJ databases">
        <title>Genome sequence of Oxobacter pfennigii DSM 3222.</title>
        <authorList>
            <person name="Poehlein A."/>
            <person name="Bengelsdorf F.R."/>
            <person name="Schiel-Bengelsdorf B."/>
            <person name="Duerre P."/>
            <person name="Daniel R."/>
        </authorList>
    </citation>
    <scope>NUCLEOTIDE SEQUENCE [LARGE SCALE GENOMIC DNA]</scope>
    <source>
        <strain evidence="1 2">DSM 3222</strain>
    </source>
</reference>
<dbReference type="Pfam" id="PF02810">
    <property type="entry name" value="SEC-C"/>
    <property type="match status" value="1"/>
</dbReference>
<evidence type="ECO:0000313" key="1">
    <source>
        <dbReference type="EMBL" id="KPU45176.1"/>
    </source>
</evidence>
<dbReference type="EMBL" id="LKET01000027">
    <property type="protein sequence ID" value="KPU45176.1"/>
    <property type="molecule type" value="Genomic_DNA"/>
</dbReference>
<organism evidence="1 2">
    <name type="scientific">Oxobacter pfennigii</name>
    <dbReference type="NCBI Taxonomy" id="36849"/>
    <lineage>
        <taxon>Bacteria</taxon>
        <taxon>Bacillati</taxon>
        <taxon>Bacillota</taxon>
        <taxon>Clostridia</taxon>
        <taxon>Eubacteriales</taxon>
        <taxon>Clostridiaceae</taxon>
        <taxon>Oxobacter</taxon>
    </lineage>
</organism>
<gene>
    <name evidence="1" type="ORF">OXPF_13030</name>
</gene>
<keyword evidence="2" id="KW-1185">Reference proteome</keyword>
<dbReference type="PANTHER" id="PTHR33747">
    <property type="entry name" value="UPF0225 PROTEIN SCO1677"/>
    <property type="match status" value="1"/>
</dbReference>
<sequence length="410" mass="47448">MDEKIDKKTKEALIKAMEYAKAYNQQLQENREKRLWKKVDIPCSLYDAINGLTKAEMDAIRKNYDFKNLSSLKKAELASELARLIPLKFKNVVYTLDKSRYDFIKIVIENSGVIPDIGISAANAEVFMGYSIIFPGLYDNQKVLFMPDELIDIFSSIDGRELESIVKRNTEWIQLTHGLLYFYGVMDAWRVKEKVKKLIGQEVDIKEFMNVMSFACDFYGQANRTPYGYADDRVFDAKKIVEEHKMRPGVDYYPFTKKQLLKAGNPDYIDKTPEMDSFINFLLEHYRLSDQEIKEIASQIVNIINADSKPALIIQYLQSFIEFPSFEFVQQLTAKIMELYNNTRLWVLKGHTPNELFQEERKYLQPLPAEPLKTAQSKAKVVDIVTRTKVGRNDPCPCGSGKKYKKCCGK</sequence>
<proteinExistence type="predicted"/>
<dbReference type="InterPro" id="IPR004027">
    <property type="entry name" value="SEC_C_motif"/>
</dbReference>
<dbReference type="STRING" id="36849.OXPF_13030"/>
<accession>A0A0N8NTL6</accession>
<dbReference type="OrthoDB" id="9814022at2"/>
<dbReference type="PANTHER" id="PTHR33747:SF1">
    <property type="entry name" value="ADENYLATE CYCLASE-ASSOCIATED CAP C-TERMINAL DOMAIN-CONTAINING PROTEIN"/>
    <property type="match status" value="1"/>
</dbReference>
<dbReference type="PATRIC" id="fig|36849.3.peg.1386"/>
<dbReference type="Gene3D" id="3.10.450.50">
    <property type="match status" value="1"/>
</dbReference>
<name>A0A0N8NTL6_9CLOT</name>